<organism evidence="1 4">
    <name type="scientific">Vreelandella aquamarina</name>
    <dbReference type="NCBI Taxonomy" id="77097"/>
    <lineage>
        <taxon>Bacteria</taxon>
        <taxon>Pseudomonadati</taxon>
        <taxon>Pseudomonadota</taxon>
        <taxon>Gammaproteobacteria</taxon>
        <taxon>Oceanospirillales</taxon>
        <taxon>Halomonadaceae</taxon>
        <taxon>Vreelandella</taxon>
    </lineage>
</organism>
<sequence>MTTPPRAYAWYAQWGRILSSGVACIMPTMGHLSIHRDADGNNKDKDHDADTFYFSLRWQPGGRLVARRGDLPNLPAQLYG</sequence>
<accession>A0A6F8SSY5</accession>
<dbReference type="AlphaFoldDB" id="A0A6F8SSY5"/>
<dbReference type="Proteomes" id="UP000501053">
    <property type="component" value="Chromosome"/>
</dbReference>
<name>A0A6F8SSY5_9GAMM</name>
<evidence type="ECO:0000313" key="4">
    <source>
        <dbReference type="Proteomes" id="UP000503197"/>
    </source>
</evidence>
<evidence type="ECO:0000313" key="2">
    <source>
        <dbReference type="EMBL" id="BCB69795.1"/>
    </source>
</evidence>
<evidence type="ECO:0000313" key="3">
    <source>
        <dbReference type="Proteomes" id="UP000501053"/>
    </source>
</evidence>
<gene>
    <name evidence="2" type="ORF">HMEPL2_01460</name>
    <name evidence="1" type="ORF">HMSLTHF_12990</name>
</gene>
<keyword evidence="3" id="KW-1185">Reference proteome</keyword>
<dbReference type="EMBL" id="AP022869">
    <property type="protein sequence ID" value="BCB69795.1"/>
    <property type="molecule type" value="Genomic_DNA"/>
</dbReference>
<reference evidence="1 4" key="1">
    <citation type="submission" date="2020-02" db="EMBL/GenBank/DDBJ databases">
        <title>Complete Genome Sequence of Halomonas meridiana strain BAA-801, Isolated from Deep Sea Thermal Vent.</title>
        <authorList>
            <person name="Takahashi Y."/>
            <person name="Takahashi H."/>
            <person name="Galipon J."/>
            <person name="Arakawa K."/>
        </authorList>
    </citation>
    <scope>NUCLEOTIDE SEQUENCE [LARGE SCALE GENOMIC DNA]</scope>
    <source>
        <strain evidence="1 4">Slthf1</strain>
    </source>
</reference>
<reference evidence="2 3" key="2">
    <citation type="submission" date="2020-03" db="EMBL/GenBank/DDBJ databases">
        <title>Complete Genome Sequence of Halomonas meridiana strain Eplume2, isolated from hydrothermal-plume in the north east Pacific Ocean.</title>
        <authorList>
            <person name="Kurihara Y."/>
            <person name="Kawai S."/>
            <person name="Sakai A."/>
            <person name="Galipon J."/>
            <person name="Arakawa K."/>
        </authorList>
    </citation>
    <scope>NUCLEOTIDE SEQUENCE [LARGE SCALE GENOMIC DNA]</scope>
    <source>
        <strain evidence="2 3">Eplume2</strain>
    </source>
</reference>
<dbReference type="Proteomes" id="UP000503197">
    <property type="component" value="Chromosome"/>
</dbReference>
<dbReference type="EMBL" id="AP022821">
    <property type="protein sequence ID" value="BCA91524.1"/>
    <property type="molecule type" value="Genomic_DNA"/>
</dbReference>
<evidence type="ECO:0000313" key="1">
    <source>
        <dbReference type="EMBL" id="BCA91524.1"/>
    </source>
</evidence>
<proteinExistence type="predicted"/>
<protein>
    <submittedName>
        <fullName evidence="1">Uncharacterized protein</fullName>
    </submittedName>
</protein>